<dbReference type="EMBL" id="ACPB03030245">
    <property type="status" value="NOT_ANNOTATED_CDS"/>
    <property type="molecule type" value="Genomic_DNA"/>
</dbReference>
<evidence type="ECO:0000256" key="1">
    <source>
        <dbReference type="ARBA" id="ARBA00004651"/>
    </source>
</evidence>
<dbReference type="Proteomes" id="UP000015103">
    <property type="component" value="Unassembled WGS sequence"/>
</dbReference>
<dbReference type="VEuPathDB" id="VectorBase:RPRC000526"/>
<dbReference type="GO" id="GO:0004984">
    <property type="term" value="F:olfactory receptor activity"/>
    <property type="evidence" value="ECO:0007669"/>
    <property type="project" value="InterPro"/>
</dbReference>
<dbReference type="Pfam" id="PF02949">
    <property type="entry name" value="7tm_6"/>
    <property type="match status" value="1"/>
</dbReference>
<dbReference type="PANTHER" id="PTHR21137:SF35">
    <property type="entry name" value="ODORANT RECEPTOR 19A-RELATED"/>
    <property type="match status" value="1"/>
</dbReference>
<protein>
    <recommendedName>
        <fullName evidence="10">Odorant receptor</fullName>
    </recommendedName>
</protein>
<comment type="subcellular location">
    <subcellularLocation>
        <location evidence="1 10">Cell membrane</location>
        <topology evidence="1 10">Multi-pass membrane protein</topology>
    </subcellularLocation>
</comment>
<evidence type="ECO:0000256" key="5">
    <source>
        <dbReference type="ARBA" id="ARBA00022725"/>
    </source>
</evidence>
<evidence type="ECO:0000256" key="6">
    <source>
        <dbReference type="ARBA" id="ARBA00022989"/>
    </source>
</evidence>
<evidence type="ECO:0000256" key="7">
    <source>
        <dbReference type="ARBA" id="ARBA00023136"/>
    </source>
</evidence>
<name>T1H927_RHOPR</name>
<keyword evidence="9 10" id="KW-0807">Transducer</keyword>
<accession>T1H927</accession>
<keyword evidence="5 10" id="KW-0552">Olfaction</keyword>
<evidence type="ECO:0000256" key="9">
    <source>
        <dbReference type="ARBA" id="ARBA00023224"/>
    </source>
</evidence>
<evidence type="ECO:0000256" key="2">
    <source>
        <dbReference type="ARBA" id="ARBA00022475"/>
    </source>
</evidence>
<feature type="transmembrane region" description="Helical" evidence="10">
    <location>
        <begin position="20"/>
        <end position="40"/>
    </location>
</feature>
<keyword evidence="7 10" id="KW-0472">Membrane</keyword>
<dbReference type="GO" id="GO:0005549">
    <property type="term" value="F:odorant binding"/>
    <property type="evidence" value="ECO:0007669"/>
    <property type="project" value="InterPro"/>
</dbReference>
<sequence>MVYSFLKLTDGMEEEGQLRFLLNLGTQLFICAYVTMVTGIELIWGHGNLYEIVNALSTFTVAINYLTKVVIILMYRREIRQLFARLEHLHMELLKDEDQRHIILDMERFSKMFLRFYKISLNFYPILSLITNFINDYKTDFRKIYLSLKLLTPWTISDIWSYSAGAMLILWISVMMLSSFFSFIAMELAFTFEITAFLKVLQGRLNNMNEKDENIYGLHRDIIKLVTDFNALFSGQMYWDILVSSIQPCGSGFILIKALKRKDPEATELFYKMILVVIGPFILCACGQQISTESEKLHEASYMIPWYEQTPRKRKNLIQMLTVTTKPSTINFKGIIVFNYSCFAAVAQGIYSYLMMVNKFATDD</sequence>
<dbReference type="OMA" id="IAMELAF"/>
<feature type="transmembrane region" description="Helical" evidence="10">
    <location>
        <begin position="269"/>
        <end position="290"/>
    </location>
</feature>
<evidence type="ECO:0000256" key="4">
    <source>
        <dbReference type="ARBA" id="ARBA00022692"/>
    </source>
</evidence>
<feature type="transmembrane region" description="Helical" evidence="10">
    <location>
        <begin position="154"/>
        <end position="173"/>
    </location>
</feature>
<comment type="similarity">
    <text evidence="10">Belongs to the insect chemoreceptor superfamily. Heteromeric odorant receptor channel (TC 1.A.69) family.</text>
</comment>
<dbReference type="FunCoup" id="T1H927">
    <property type="interactions" value="72"/>
</dbReference>
<feature type="transmembrane region" description="Helical" evidence="10">
    <location>
        <begin position="335"/>
        <end position="354"/>
    </location>
</feature>
<proteinExistence type="inferred from homology"/>
<dbReference type="GO" id="GO:0007165">
    <property type="term" value="P:signal transduction"/>
    <property type="evidence" value="ECO:0007669"/>
    <property type="project" value="UniProtKB-KW"/>
</dbReference>
<evidence type="ECO:0000256" key="3">
    <source>
        <dbReference type="ARBA" id="ARBA00022606"/>
    </source>
</evidence>
<feature type="transmembrane region" description="Helical" evidence="10">
    <location>
        <begin position="116"/>
        <end position="134"/>
    </location>
</feature>
<dbReference type="PANTHER" id="PTHR21137">
    <property type="entry name" value="ODORANT RECEPTOR"/>
    <property type="match status" value="1"/>
</dbReference>
<dbReference type="InParanoid" id="T1H927"/>
<evidence type="ECO:0000313" key="11">
    <source>
        <dbReference type="EnsemblMetazoa" id="RPRC000526-PA"/>
    </source>
</evidence>
<dbReference type="GO" id="GO:0005886">
    <property type="term" value="C:plasma membrane"/>
    <property type="evidence" value="ECO:0007669"/>
    <property type="project" value="UniProtKB-SubCell"/>
</dbReference>
<dbReference type="AlphaFoldDB" id="T1H927"/>
<dbReference type="EnsemblMetazoa" id="RPRC000526-RA">
    <property type="protein sequence ID" value="RPRC000526-PA"/>
    <property type="gene ID" value="RPRC000526"/>
</dbReference>
<evidence type="ECO:0000256" key="8">
    <source>
        <dbReference type="ARBA" id="ARBA00023170"/>
    </source>
</evidence>
<keyword evidence="8 10" id="KW-0675">Receptor</keyword>
<keyword evidence="12" id="KW-1185">Reference proteome</keyword>
<comment type="caution">
    <text evidence="10">Lacks conserved residue(s) required for the propagation of feature annotation.</text>
</comment>
<reference evidence="11" key="1">
    <citation type="submission" date="2015-05" db="UniProtKB">
        <authorList>
            <consortium name="EnsemblMetazoa"/>
        </authorList>
    </citation>
    <scope>IDENTIFICATION</scope>
</reference>
<keyword evidence="6 10" id="KW-1133">Transmembrane helix</keyword>
<organism evidence="11 12">
    <name type="scientific">Rhodnius prolixus</name>
    <name type="common">Triatomid bug</name>
    <dbReference type="NCBI Taxonomy" id="13249"/>
    <lineage>
        <taxon>Eukaryota</taxon>
        <taxon>Metazoa</taxon>
        <taxon>Ecdysozoa</taxon>
        <taxon>Arthropoda</taxon>
        <taxon>Hexapoda</taxon>
        <taxon>Insecta</taxon>
        <taxon>Pterygota</taxon>
        <taxon>Neoptera</taxon>
        <taxon>Paraneoptera</taxon>
        <taxon>Hemiptera</taxon>
        <taxon>Heteroptera</taxon>
        <taxon>Panheteroptera</taxon>
        <taxon>Cimicomorpha</taxon>
        <taxon>Reduviidae</taxon>
        <taxon>Triatominae</taxon>
        <taxon>Rhodnius</taxon>
    </lineage>
</organism>
<feature type="transmembrane region" description="Helical" evidence="10">
    <location>
        <begin position="180"/>
        <end position="201"/>
    </location>
</feature>
<keyword evidence="3 10" id="KW-0716">Sensory transduction</keyword>
<dbReference type="HOGENOM" id="CLU_743105_0_0_1"/>
<feature type="transmembrane region" description="Helical" evidence="10">
    <location>
        <begin position="52"/>
        <end position="75"/>
    </location>
</feature>
<keyword evidence="2" id="KW-1003">Cell membrane</keyword>
<keyword evidence="4 10" id="KW-0812">Transmembrane</keyword>
<evidence type="ECO:0000313" key="12">
    <source>
        <dbReference type="Proteomes" id="UP000015103"/>
    </source>
</evidence>
<feature type="transmembrane region" description="Helical" evidence="10">
    <location>
        <begin position="237"/>
        <end position="257"/>
    </location>
</feature>
<dbReference type="InterPro" id="IPR004117">
    <property type="entry name" value="7tm6_olfct_rcpt"/>
</dbReference>
<evidence type="ECO:0000256" key="10">
    <source>
        <dbReference type="RuleBase" id="RU351113"/>
    </source>
</evidence>